<accession>A0A7K5H352</accession>
<dbReference type="Pfam" id="PF18755">
    <property type="entry name" value="RAMA"/>
    <property type="match status" value="1"/>
</dbReference>
<feature type="non-terminal residue" evidence="2">
    <location>
        <position position="462"/>
    </location>
</feature>
<dbReference type="InterPro" id="IPR042334">
    <property type="entry name" value="ANKRD31"/>
</dbReference>
<dbReference type="EMBL" id="VZRC01001080">
    <property type="protein sequence ID" value="NWS63472.1"/>
    <property type="molecule type" value="Genomic_DNA"/>
</dbReference>
<evidence type="ECO:0000313" key="3">
    <source>
        <dbReference type="Proteomes" id="UP000541181"/>
    </source>
</evidence>
<comment type="caution">
    <text evidence="2">The sequence shown here is derived from an EMBL/GenBank/DDBJ whole genome shotgun (WGS) entry which is preliminary data.</text>
</comment>
<sequence length="462" mass="52070">TDVYVQRLSQMQETLNEMLAKQKTERDTLLKKYRASVESFKKGALRKQLVNLASRQKSLLTVAQNQQELVQKIQNYRKTKQVFSASCSEKQISSLVISCGSDKRQSLTADEIKCPDVVTLSMGLDASMPSGNRRVEAYLSLENRFSAQECSQHPHICLAETGANREAIRSKEASVHALASENRVREYPSDSMSKLTDAVEVVTLPSEPTLSTAKTKCSQQKDIDCVATAEQGSKSLNPTSVTNALNIVEPRSTVVNKNVCQPGSDCQQVLTDEDLHRYVNKKEAFQQQQQQVTLSTSAKNFPNTRQQMIFQSSENILNANLMLTNLTSNTDYLVNLSEKSSQSYSNQECEQKQGRYGRKNRKKLQLIDLLELGRIKPGENVLEFKLQEFTHKATLLNNGKIRTSKRQILQNPIQWVKDLLGSDISVTWKYVWNKVTYLGTQLSKFLVEEVSVSSDLELPSQE</sequence>
<dbReference type="AlphaFoldDB" id="A0A7K5H352"/>
<keyword evidence="3" id="KW-1185">Reference proteome</keyword>
<proteinExistence type="predicted"/>
<organism evidence="2 3">
    <name type="scientific">Chunga burmeisteri</name>
    <name type="common">Black-legged seriema</name>
    <dbReference type="NCBI Taxonomy" id="1352770"/>
    <lineage>
        <taxon>Eukaryota</taxon>
        <taxon>Metazoa</taxon>
        <taxon>Chordata</taxon>
        <taxon>Craniata</taxon>
        <taxon>Vertebrata</taxon>
        <taxon>Euteleostomi</taxon>
        <taxon>Archelosauria</taxon>
        <taxon>Archosauria</taxon>
        <taxon>Dinosauria</taxon>
        <taxon>Saurischia</taxon>
        <taxon>Theropoda</taxon>
        <taxon>Coelurosauria</taxon>
        <taxon>Aves</taxon>
        <taxon>Neognathae</taxon>
        <taxon>Neoaves</taxon>
        <taxon>Telluraves</taxon>
        <taxon>Australaves</taxon>
        <taxon>Cariamiformes</taxon>
        <taxon>Cariamidae</taxon>
        <taxon>Chunga</taxon>
    </lineage>
</organism>
<evidence type="ECO:0000259" key="1">
    <source>
        <dbReference type="Pfam" id="PF18755"/>
    </source>
</evidence>
<feature type="domain" description="RAMA" evidence="1">
    <location>
        <begin position="351"/>
        <end position="444"/>
    </location>
</feature>
<evidence type="ECO:0000313" key="2">
    <source>
        <dbReference type="EMBL" id="NWS63472.1"/>
    </source>
</evidence>
<gene>
    <name evidence="2" type="primary">Ankrd31</name>
    <name evidence="2" type="ORF">CHUBUR_R02765</name>
</gene>
<dbReference type="InterPro" id="IPR040843">
    <property type="entry name" value="RAMA"/>
</dbReference>
<dbReference type="OrthoDB" id="2384350at2759"/>
<protein>
    <submittedName>
        <fullName evidence="2">ANR31 protein</fullName>
    </submittedName>
</protein>
<reference evidence="2 3" key="1">
    <citation type="submission" date="2019-09" db="EMBL/GenBank/DDBJ databases">
        <title>Bird 10,000 Genomes (B10K) Project - Family phase.</title>
        <authorList>
            <person name="Zhang G."/>
        </authorList>
    </citation>
    <scope>NUCLEOTIDE SEQUENCE [LARGE SCALE GENOMIC DNA]</scope>
    <source>
        <strain evidence="2">B10K-CU-031-22</strain>
    </source>
</reference>
<dbReference type="Proteomes" id="UP000541181">
    <property type="component" value="Unassembled WGS sequence"/>
</dbReference>
<feature type="non-terminal residue" evidence="2">
    <location>
        <position position="1"/>
    </location>
</feature>
<dbReference type="PANTHER" id="PTHR24176:SF14">
    <property type="entry name" value="ANKYRIN REPEAT DOMAIN-CONTAINING PROTEIN 31"/>
    <property type="match status" value="1"/>
</dbReference>
<name>A0A7K5H352_9AVES</name>
<dbReference type="PANTHER" id="PTHR24176">
    <property type="entry name" value="ANKYRIN REPEAT DOMAIN-CONTAINING PROTEIN 31-RELATED"/>
    <property type="match status" value="1"/>
</dbReference>